<evidence type="ECO:0000313" key="4">
    <source>
        <dbReference type="EMBL" id="OZS77121.1"/>
    </source>
</evidence>
<dbReference type="InterPro" id="IPR041698">
    <property type="entry name" value="Methyltransf_25"/>
</dbReference>
<evidence type="ECO:0000259" key="3">
    <source>
        <dbReference type="Pfam" id="PF13649"/>
    </source>
</evidence>
<evidence type="ECO:0000313" key="5">
    <source>
        <dbReference type="Proteomes" id="UP000217065"/>
    </source>
</evidence>
<dbReference type="InterPro" id="IPR029063">
    <property type="entry name" value="SAM-dependent_MTases_sf"/>
</dbReference>
<evidence type="ECO:0000256" key="1">
    <source>
        <dbReference type="ARBA" id="ARBA00022603"/>
    </source>
</evidence>
<protein>
    <recommendedName>
        <fullName evidence="3">Methyltransferase domain-containing protein</fullName>
    </recommendedName>
</protein>
<dbReference type="OrthoDB" id="9811589at2"/>
<keyword evidence="2" id="KW-0808">Transferase</keyword>
<evidence type="ECO:0000256" key="2">
    <source>
        <dbReference type="ARBA" id="ARBA00022679"/>
    </source>
</evidence>
<keyword evidence="5" id="KW-1185">Reference proteome</keyword>
<dbReference type="GO" id="GO:0032259">
    <property type="term" value="P:methylation"/>
    <property type="evidence" value="ECO:0007669"/>
    <property type="project" value="UniProtKB-KW"/>
</dbReference>
<dbReference type="PANTHER" id="PTHR43861">
    <property type="entry name" value="TRANS-ACONITATE 2-METHYLTRANSFERASE-RELATED"/>
    <property type="match status" value="1"/>
</dbReference>
<accession>A0A264W0M8</accession>
<keyword evidence="1" id="KW-0489">Methyltransferase</keyword>
<proteinExistence type="predicted"/>
<reference evidence="4 5" key="1">
    <citation type="submission" date="2017-07" db="EMBL/GenBank/DDBJ databases">
        <title>Tetzosporium hominis gen.nov. sp.nov.</title>
        <authorList>
            <person name="Tetz G."/>
            <person name="Tetz V."/>
        </authorList>
    </citation>
    <scope>NUCLEOTIDE SEQUENCE [LARGE SCALE GENOMIC DNA]</scope>
    <source>
        <strain evidence="4 5">VT-49</strain>
    </source>
</reference>
<gene>
    <name evidence="4" type="ORF">CF394_13380</name>
</gene>
<dbReference type="Gene3D" id="3.40.50.150">
    <property type="entry name" value="Vaccinia Virus protein VP39"/>
    <property type="match status" value="1"/>
</dbReference>
<dbReference type="Proteomes" id="UP000217065">
    <property type="component" value="Unassembled WGS sequence"/>
</dbReference>
<dbReference type="EMBL" id="NOKQ01000289">
    <property type="protein sequence ID" value="OZS77121.1"/>
    <property type="molecule type" value="Genomic_DNA"/>
</dbReference>
<organism evidence="4 5">
    <name type="scientific">Tetzosporium hominis</name>
    <dbReference type="NCBI Taxonomy" id="2020506"/>
    <lineage>
        <taxon>Bacteria</taxon>
        <taxon>Bacillati</taxon>
        <taxon>Bacillota</taxon>
        <taxon>Bacilli</taxon>
        <taxon>Bacillales</taxon>
        <taxon>Caryophanaceae</taxon>
        <taxon>Tetzosporium</taxon>
    </lineage>
</organism>
<dbReference type="Pfam" id="PF13649">
    <property type="entry name" value="Methyltransf_25"/>
    <property type="match status" value="1"/>
</dbReference>
<dbReference type="RefSeq" id="WP_094944282.1">
    <property type="nucleotide sequence ID" value="NZ_NOKQ01000289.1"/>
</dbReference>
<dbReference type="CDD" id="cd02440">
    <property type="entry name" value="AdoMet_MTases"/>
    <property type="match status" value="1"/>
</dbReference>
<dbReference type="AlphaFoldDB" id="A0A264W0M8"/>
<dbReference type="GO" id="GO:0008168">
    <property type="term" value="F:methyltransferase activity"/>
    <property type="evidence" value="ECO:0007669"/>
    <property type="project" value="UniProtKB-KW"/>
</dbReference>
<dbReference type="PANTHER" id="PTHR43861:SF1">
    <property type="entry name" value="TRANS-ACONITATE 2-METHYLTRANSFERASE"/>
    <property type="match status" value="1"/>
</dbReference>
<comment type="caution">
    <text evidence="4">The sequence shown here is derived from an EMBL/GenBank/DDBJ whole genome shotgun (WGS) entry which is preliminary data.</text>
</comment>
<feature type="domain" description="Methyltransferase" evidence="3">
    <location>
        <begin position="38"/>
        <end position="133"/>
    </location>
</feature>
<sequence>MMYERFAHVYDELMADIPYENYLAWMVHEVGDLCDKTVVDLGCGTGTLSIPMAHMGANVTGIDLSQQMIDQATTKALEEEAQVAFHCASMTEFVVTSPVDVVVIAIDSLNYLTDEAQVKQTFERVFQSLKPGGKLFFDVHSIEKIEAYLDGPFLYEDEDVAYMWSTERGEEPHSVYHDITFFVRTEEDVYERFEEHHYQRTFEIDSYNKWLREAGFSTVSEAPEIFGTEHAELRHFIQATK</sequence>
<dbReference type="SUPFAM" id="SSF53335">
    <property type="entry name" value="S-adenosyl-L-methionine-dependent methyltransferases"/>
    <property type="match status" value="1"/>
</dbReference>
<name>A0A264W0M8_9BACL</name>
<dbReference type="Gene3D" id="2.20.25.110">
    <property type="entry name" value="S-adenosyl-L-methionine-dependent methyltransferases"/>
    <property type="match status" value="1"/>
</dbReference>